<dbReference type="PANTHER" id="PTHR12835">
    <property type="entry name" value="BIOTIN PROTEIN LIGASE"/>
    <property type="match status" value="1"/>
</dbReference>
<dbReference type="EMBL" id="CAFBLU010000020">
    <property type="protein sequence ID" value="CAB4878628.1"/>
    <property type="molecule type" value="Genomic_DNA"/>
</dbReference>
<dbReference type="Gene3D" id="3.30.930.10">
    <property type="entry name" value="Bira Bifunctional Protein, Domain 2"/>
    <property type="match status" value="1"/>
</dbReference>
<dbReference type="SUPFAM" id="SSF55681">
    <property type="entry name" value="Class II aaRS and biotin synthetases"/>
    <property type="match status" value="1"/>
</dbReference>
<keyword evidence="1" id="KW-0436">Ligase</keyword>
<feature type="domain" description="BPL/LPL catalytic" evidence="2">
    <location>
        <begin position="1"/>
        <end position="172"/>
    </location>
</feature>
<reference evidence="3" key="1">
    <citation type="submission" date="2020-05" db="EMBL/GenBank/DDBJ databases">
        <authorList>
            <person name="Chiriac C."/>
            <person name="Salcher M."/>
            <person name="Ghai R."/>
            <person name="Kavagutti S V."/>
        </authorList>
    </citation>
    <scope>NUCLEOTIDE SEQUENCE</scope>
</reference>
<dbReference type="Pfam" id="PF03099">
    <property type="entry name" value="BPL_LplA_LipB"/>
    <property type="match status" value="1"/>
</dbReference>
<dbReference type="GO" id="GO:0005737">
    <property type="term" value="C:cytoplasm"/>
    <property type="evidence" value="ECO:0007669"/>
    <property type="project" value="TreeGrafter"/>
</dbReference>
<evidence type="ECO:0000259" key="2">
    <source>
        <dbReference type="PROSITE" id="PS51733"/>
    </source>
</evidence>
<proteinExistence type="predicted"/>
<sequence length="232" mass="24146">MKPLGLPRVHHREINSTNDAARALAAAGAPHGTLVTAQAQSEGRGRQGRVWSAVTGSSLICTVILRDPPALLPLAAGVAVAETLAEFGHDAQLKWPNDVLIEERKVAGILAEGRPSEGWAIVGIGLNVAVALTDLPEELQLTAATMGLGADDVEPVLDTLLRKLSLGLQQSDTELLAAFNERDVLLGRQVKWSGGVGIGAGIDGTGRLIVTGDDGIRHLLDAGEVHLGSIIP</sequence>
<dbReference type="InterPro" id="IPR004408">
    <property type="entry name" value="Biotin_CoA_COase_ligase"/>
</dbReference>
<evidence type="ECO:0000313" key="3">
    <source>
        <dbReference type="EMBL" id="CAB4878628.1"/>
    </source>
</evidence>
<protein>
    <submittedName>
        <fullName evidence="3">Unannotated protein</fullName>
    </submittedName>
</protein>
<dbReference type="PANTHER" id="PTHR12835:SF5">
    <property type="entry name" value="BIOTIN--PROTEIN LIGASE"/>
    <property type="match status" value="1"/>
</dbReference>
<dbReference type="InterPro" id="IPR045864">
    <property type="entry name" value="aa-tRNA-synth_II/BPL/LPL"/>
</dbReference>
<evidence type="ECO:0000256" key="1">
    <source>
        <dbReference type="ARBA" id="ARBA00022598"/>
    </source>
</evidence>
<dbReference type="AlphaFoldDB" id="A0A6J7E9P1"/>
<gene>
    <name evidence="3" type="ORF">UFOPK3444_01185</name>
</gene>
<accession>A0A6J7E9P1</accession>
<dbReference type="CDD" id="cd16442">
    <property type="entry name" value="BPL"/>
    <property type="match status" value="1"/>
</dbReference>
<name>A0A6J7E9P1_9ZZZZ</name>
<dbReference type="PROSITE" id="PS51733">
    <property type="entry name" value="BPL_LPL_CATALYTIC"/>
    <property type="match status" value="1"/>
</dbReference>
<dbReference type="InterPro" id="IPR004143">
    <property type="entry name" value="BPL_LPL_catalytic"/>
</dbReference>
<dbReference type="NCBIfam" id="TIGR00121">
    <property type="entry name" value="birA_ligase"/>
    <property type="match status" value="1"/>
</dbReference>
<dbReference type="GO" id="GO:0004077">
    <property type="term" value="F:biotin--[biotin carboxyl-carrier protein] ligase activity"/>
    <property type="evidence" value="ECO:0007669"/>
    <property type="project" value="InterPro"/>
</dbReference>
<organism evidence="3">
    <name type="scientific">freshwater metagenome</name>
    <dbReference type="NCBI Taxonomy" id="449393"/>
    <lineage>
        <taxon>unclassified sequences</taxon>
        <taxon>metagenomes</taxon>
        <taxon>ecological metagenomes</taxon>
    </lineage>
</organism>